<protein>
    <recommendedName>
        <fullName evidence="1">2Fe-2S ferredoxin-type domain-containing protein</fullName>
    </recommendedName>
</protein>
<evidence type="ECO:0000313" key="2">
    <source>
        <dbReference type="EMBL" id="PAP92847.1"/>
    </source>
</evidence>
<dbReference type="OrthoDB" id="9786134at2"/>
<dbReference type="InterPro" id="IPR001041">
    <property type="entry name" value="2Fe-2S_ferredoxin-type"/>
</dbReference>
<dbReference type="Proteomes" id="UP000215931">
    <property type="component" value="Unassembled WGS sequence"/>
</dbReference>
<dbReference type="Gene3D" id="3.10.20.30">
    <property type="match status" value="1"/>
</dbReference>
<comment type="caution">
    <text evidence="2">The sequence shown here is derived from an EMBL/GenBank/DDBJ whole genome shotgun (WGS) entry which is preliminary data.</text>
</comment>
<proteinExistence type="predicted"/>
<dbReference type="InterPro" id="IPR012675">
    <property type="entry name" value="Beta-grasp_dom_sf"/>
</dbReference>
<evidence type="ECO:0000313" key="3">
    <source>
        <dbReference type="Proteomes" id="UP000215931"/>
    </source>
</evidence>
<reference evidence="2 3" key="1">
    <citation type="submission" date="2017-08" db="EMBL/GenBank/DDBJ databases">
        <title>Mesorhizobium wenxinae sp. nov., a novel rhizobial species isolated from root nodules of chickpea (Cicer arietinum L.).</title>
        <authorList>
            <person name="Zhang J."/>
        </authorList>
    </citation>
    <scope>NUCLEOTIDE SEQUENCE [LARGE SCALE GENOMIC DNA]</scope>
    <source>
        <strain evidence="3">WYCCWR 10019</strain>
    </source>
</reference>
<dbReference type="EMBL" id="NPKH01000032">
    <property type="protein sequence ID" value="PAP92847.1"/>
    <property type="molecule type" value="Genomic_DNA"/>
</dbReference>
<dbReference type="CDD" id="cd00207">
    <property type="entry name" value="fer2"/>
    <property type="match status" value="1"/>
</dbReference>
<organism evidence="2 3">
    <name type="scientific">Mesorhizobium wenxiniae</name>
    <dbReference type="NCBI Taxonomy" id="2014805"/>
    <lineage>
        <taxon>Bacteria</taxon>
        <taxon>Pseudomonadati</taxon>
        <taxon>Pseudomonadota</taxon>
        <taxon>Alphaproteobacteria</taxon>
        <taxon>Hyphomicrobiales</taxon>
        <taxon>Phyllobacteriaceae</taxon>
        <taxon>Mesorhizobium</taxon>
    </lineage>
</organism>
<dbReference type="GO" id="GO:0051536">
    <property type="term" value="F:iron-sulfur cluster binding"/>
    <property type="evidence" value="ECO:0007669"/>
    <property type="project" value="InterPro"/>
</dbReference>
<dbReference type="InterPro" id="IPR036010">
    <property type="entry name" value="2Fe-2S_ferredoxin-like_sf"/>
</dbReference>
<feature type="domain" description="2Fe-2S ferredoxin-type" evidence="1">
    <location>
        <begin position="9"/>
        <end position="72"/>
    </location>
</feature>
<sequence>MRFSDVDAGCVAGQTVLQTARASWVRIPAAFEFGLCGTCKVKRSPARGDDRQWRHPDHEIDDGFILACCSKPLSALAIEAC</sequence>
<gene>
    <name evidence="2" type="ORF">CIT31_24970</name>
</gene>
<dbReference type="Pfam" id="PF00111">
    <property type="entry name" value="Fer2"/>
    <property type="match status" value="1"/>
</dbReference>
<name>A0A271KCG4_9HYPH</name>
<dbReference type="SUPFAM" id="SSF54292">
    <property type="entry name" value="2Fe-2S ferredoxin-like"/>
    <property type="match status" value="1"/>
</dbReference>
<accession>A0A271KCG4</accession>
<keyword evidence="3" id="KW-1185">Reference proteome</keyword>
<dbReference type="AlphaFoldDB" id="A0A271KCG4"/>
<evidence type="ECO:0000259" key="1">
    <source>
        <dbReference type="Pfam" id="PF00111"/>
    </source>
</evidence>